<feature type="transmembrane region" description="Helical" evidence="9">
    <location>
        <begin position="126"/>
        <end position="146"/>
    </location>
</feature>
<dbReference type="InterPro" id="IPR026593">
    <property type="entry name" value="SecY"/>
</dbReference>
<feature type="transmembrane region" description="Helical" evidence="9">
    <location>
        <begin position="197"/>
        <end position="220"/>
    </location>
</feature>
<comment type="caution">
    <text evidence="13">The sequence shown here is derived from an EMBL/GenBank/DDBJ whole genome shotgun (WGS) entry which is preliminary data.</text>
</comment>
<dbReference type="PROSITE" id="PS00755">
    <property type="entry name" value="SECY_1"/>
    <property type="match status" value="1"/>
</dbReference>
<feature type="transmembrane region" description="Helical" evidence="9">
    <location>
        <begin position="385"/>
        <end position="407"/>
    </location>
</feature>
<evidence type="ECO:0000256" key="11">
    <source>
        <dbReference type="RuleBase" id="RU003484"/>
    </source>
</evidence>
<reference evidence="13" key="1">
    <citation type="submission" date="2024-02" db="EMBL/GenBank/DDBJ databases">
        <title>Draft genome sequence of new strains in genus Ureaplasma.</title>
        <authorList>
            <person name="Nakajima Y."/>
            <person name="Segawa T."/>
        </authorList>
    </citation>
    <scope>NUCLEOTIDE SEQUENCE [LARGE SCALE GENOMIC DNA]</scope>
    <source>
        <strain evidence="13">OM1</strain>
    </source>
</reference>
<feature type="transmembrane region" description="Helical" evidence="9">
    <location>
        <begin position="286"/>
        <end position="307"/>
    </location>
</feature>
<dbReference type="InterPro" id="IPR023201">
    <property type="entry name" value="SecY_dom_sf"/>
</dbReference>
<feature type="transmembrane region" description="Helical" evidence="9">
    <location>
        <begin position="419"/>
        <end position="439"/>
    </location>
</feature>
<evidence type="ECO:0000256" key="12">
    <source>
        <dbReference type="RuleBase" id="RU004349"/>
    </source>
</evidence>
<dbReference type="SUPFAM" id="SSF103491">
    <property type="entry name" value="Preprotein translocase SecY subunit"/>
    <property type="match status" value="1"/>
</dbReference>
<comment type="similarity">
    <text evidence="2 9 12">Belongs to the SecY/SEC61-alpha family.</text>
</comment>
<evidence type="ECO:0000313" key="13">
    <source>
        <dbReference type="EMBL" id="GAA5414473.1"/>
    </source>
</evidence>
<dbReference type="NCBIfam" id="TIGR00967">
    <property type="entry name" value="3a0501s007"/>
    <property type="match status" value="1"/>
</dbReference>
<evidence type="ECO:0000256" key="8">
    <source>
        <dbReference type="ARBA" id="ARBA00023136"/>
    </source>
</evidence>
<feature type="transmembrane region" description="Helical" evidence="9">
    <location>
        <begin position="327"/>
        <end position="347"/>
    </location>
</feature>
<keyword evidence="9" id="KW-1003">Cell membrane</keyword>
<dbReference type="InterPro" id="IPR030659">
    <property type="entry name" value="SecY_CS"/>
</dbReference>
<keyword evidence="14" id="KW-1185">Reference proteome</keyword>
<dbReference type="HAMAP" id="MF_01465">
    <property type="entry name" value="SecY"/>
    <property type="match status" value="1"/>
</dbReference>
<evidence type="ECO:0000256" key="1">
    <source>
        <dbReference type="ARBA" id="ARBA00004141"/>
    </source>
</evidence>
<evidence type="ECO:0000256" key="2">
    <source>
        <dbReference type="ARBA" id="ARBA00005751"/>
    </source>
</evidence>
<comment type="function">
    <text evidence="9 10">The central subunit of the protein translocation channel SecYEG. Consists of two halves formed by TMs 1-5 and 6-10. These two domains form a lateral gate at the front which open onto the bilayer between TMs 2 and 7, and are clamped together by SecE at the back. The channel is closed by both a pore ring composed of hydrophobic SecY resides and a short helix (helix 2A) on the extracellular side of the membrane which forms a plug. The plug probably moves laterally to allow the channel to open. The ring and the pore may move independently.</text>
</comment>
<dbReference type="PANTHER" id="PTHR10906">
    <property type="entry name" value="SECY/SEC61-ALPHA FAMILY MEMBER"/>
    <property type="match status" value="1"/>
</dbReference>
<keyword evidence="3 9" id="KW-0813">Transport</keyword>
<dbReference type="Pfam" id="PF00344">
    <property type="entry name" value="SecY"/>
    <property type="match status" value="1"/>
</dbReference>
<evidence type="ECO:0000256" key="4">
    <source>
        <dbReference type="ARBA" id="ARBA00022692"/>
    </source>
</evidence>
<evidence type="ECO:0000256" key="9">
    <source>
        <dbReference type="HAMAP-Rule" id="MF_01465"/>
    </source>
</evidence>
<evidence type="ECO:0000256" key="7">
    <source>
        <dbReference type="ARBA" id="ARBA00023010"/>
    </source>
</evidence>
<keyword evidence="4 9" id="KW-0812">Transmembrane</keyword>
<dbReference type="Proteomes" id="UP001449582">
    <property type="component" value="Unassembled WGS sequence"/>
</dbReference>
<comment type="subunit">
    <text evidence="9">Component of the Sec protein translocase complex. Heterotrimer consisting of SecY, SecE and SecG subunits. The heterotrimers can form oligomers, although 1 heterotrimer is thought to be able to translocate proteins. Interacts with the ribosome. Interacts with SecDF, and other proteins may be involved. Interacts with SecA.</text>
</comment>
<proteinExistence type="inferred from homology"/>
<accession>A0ABP9U550</accession>
<gene>
    <name evidence="9 13" type="primary">secY</name>
    <name evidence="13" type="ORF">UREOM_1840</name>
</gene>
<comment type="subcellular location">
    <subcellularLocation>
        <location evidence="9">Cell membrane</location>
        <topology evidence="9">Multi-pass membrane protein</topology>
    </subcellularLocation>
    <subcellularLocation>
        <location evidence="1 11">Membrane</location>
        <topology evidence="1 11">Multi-pass membrane protein</topology>
    </subcellularLocation>
</comment>
<dbReference type="PIRSF" id="PIRSF004557">
    <property type="entry name" value="SecY"/>
    <property type="match status" value="1"/>
</dbReference>
<organism evidence="13 14">
    <name type="scientific">Ureaplasma ceti</name>
    <dbReference type="NCBI Taxonomy" id="3119530"/>
    <lineage>
        <taxon>Bacteria</taxon>
        <taxon>Bacillati</taxon>
        <taxon>Mycoplasmatota</taxon>
        <taxon>Mycoplasmoidales</taxon>
        <taxon>Mycoplasmoidaceae</taxon>
        <taxon>Ureaplasma</taxon>
    </lineage>
</organism>
<feature type="transmembrane region" description="Helical" evidence="9">
    <location>
        <begin position="166"/>
        <end position="185"/>
    </location>
</feature>
<feature type="transmembrane region" description="Helical" evidence="9">
    <location>
        <begin position="26"/>
        <end position="46"/>
    </location>
</feature>
<feature type="transmembrane region" description="Helical" evidence="9">
    <location>
        <begin position="232"/>
        <end position="253"/>
    </location>
</feature>
<feature type="transmembrane region" description="Helical" evidence="9">
    <location>
        <begin position="66"/>
        <end position="89"/>
    </location>
</feature>
<evidence type="ECO:0000256" key="3">
    <source>
        <dbReference type="ARBA" id="ARBA00022448"/>
    </source>
</evidence>
<dbReference type="EMBL" id="BAABQM010000001">
    <property type="protein sequence ID" value="GAA5414473.1"/>
    <property type="molecule type" value="Genomic_DNA"/>
</dbReference>
<keyword evidence="6 9" id="KW-1133">Transmembrane helix</keyword>
<keyword evidence="7 9" id="KW-0811">Translocation</keyword>
<dbReference type="PROSITE" id="PS00756">
    <property type="entry name" value="SECY_2"/>
    <property type="match status" value="1"/>
</dbReference>
<name>A0ABP9U550_9BACT</name>
<sequence>MVNNRKRKNYSPGLHELAMIFKNKKVIIAILVTLGILILFRVGSVIPMPFMRLEVHNESNNSFMQMMNLLGGGGLTQVSIFAIGISPYITAQIIVQLLSSDLIPPLARMAKSGERGRKKMEVVTRLLTLPFAGIQAYAILTMATSAQRGFVHFASNLPFAVGSPAYYFFYIALMIAGTYIAIFLGDLITKRGVGNGITLIILSGIIASLFSSFQTVFIVLKAITGQSAQLVSIISFIVYVCFYIIVLLSVVFINGSVRKIPIQQVGQALSKNEDELSYLPIKINSAGVIPVIFASSLMTIPSTVAQFLPEGSAGALWIRQYMVLNSISGLIIYFFLIILFTFFYSYIQINPNKISEDFKKSGRFIPGVKMGRDTEQHISRTLFRVNWIGGPFLALIAALPYIVSIVSNHASGGVINIPSYAALGGTGIVIMVSATIELWSSIKSTATTTSYTYQRKEIEASLSATISNETVNDNDDSQLW</sequence>
<evidence type="ECO:0000256" key="5">
    <source>
        <dbReference type="ARBA" id="ARBA00022927"/>
    </source>
</evidence>
<dbReference type="PRINTS" id="PR00303">
    <property type="entry name" value="SECYTRNLCASE"/>
</dbReference>
<keyword evidence="5 9" id="KW-0653">Protein transport</keyword>
<protein>
    <recommendedName>
        <fullName evidence="9 10">Protein translocase subunit SecY</fullName>
    </recommendedName>
</protein>
<evidence type="ECO:0000256" key="6">
    <source>
        <dbReference type="ARBA" id="ARBA00022989"/>
    </source>
</evidence>
<dbReference type="Gene3D" id="1.10.3370.10">
    <property type="entry name" value="SecY subunit domain"/>
    <property type="match status" value="1"/>
</dbReference>
<evidence type="ECO:0000256" key="10">
    <source>
        <dbReference type="RuleBase" id="RU000537"/>
    </source>
</evidence>
<evidence type="ECO:0000313" key="14">
    <source>
        <dbReference type="Proteomes" id="UP001449582"/>
    </source>
</evidence>
<dbReference type="InterPro" id="IPR002208">
    <property type="entry name" value="SecY/SEC61-alpha"/>
</dbReference>
<dbReference type="RefSeq" id="WP_353289639.1">
    <property type="nucleotide sequence ID" value="NZ_BAABQM010000001.1"/>
</dbReference>
<keyword evidence="8 9" id="KW-0472">Membrane</keyword>